<dbReference type="Pfam" id="PF07731">
    <property type="entry name" value="Cu-oxidase_2"/>
    <property type="match status" value="1"/>
</dbReference>
<evidence type="ECO:0000313" key="9">
    <source>
        <dbReference type="Proteomes" id="UP000028702"/>
    </source>
</evidence>
<evidence type="ECO:0000256" key="4">
    <source>
        <dbReference type="SAM" id="SignalP"/>
    </source>
</evidence>
<dbReference type="InterPro" id="IPR034284">
    <property type="entry name" value="CuRO_1_CopA"/>
</dbReference>
<dbReference type="InterPro" id="IPR034282">
    <property type="entry name" value="CuRO_2_CopA"/>
</dbReference>
<evidence type="ECO:0000313" key="8">
    <source>
        <dbReference type="EMBL" id="GAK45524.1"/>
    </source>
</evidence>
<dbReference type="InterPro" id="IPR002355">
    <property type="entry name" value="Cu_oxidase_Cu_BS"/>
</dbReference>
<dbReference type="GO" id="GO:0005507">
    <property type="term" value="F:copper ion binding"/>
    <property type="evidence" value="ECO:0007669"/>
    <property type="project" value="InterPro"/>
</dbReference>
<dbReference type="InterPro" id="IPR033138">
    <property type="entry name" value="Cu_oxidase_CS"/>
</dbReference>
<dbReference type="InterPro" id="IPR011707">
    <property type="entry name" value="Cu-oxidase-like_N"/>
</dbReference>
<keyword evidence="9" id="KW-1185">Reference proteome</keyword>
<protein>
    <submittedName>
        <fullName evidence="8">Copper resistance protein A</fullName>
    </submittedName>
</protein>
<dbReference type="GO" id="GO:0016491">
    <property type="term" value="F:oxidoreductase activity"/>
    <property type="evidence" value="ECO:0007669"/>
    <property type="project" value="UniProtKB-KW"/>
</dbReference>
<feature type="chain" id="PRO_5001754953" evidence="4">
    <location>
        <begin position="29"/>
        <end position="596"/>
    </location>
</feature>
<keyword evidence="4" id="KW-0732">Signal</keyword>
<dbReference type="InterPro" id="IPR006376">
    <property type="entry name" value="Cu-R_CopA"/>
</dbReference>
<dbReference type="AlphaFoldDB" id="A0A081BBV6"/>
<feature type="domain" description="Plastocyanin-like" evidence="7">
    <location>
        <begin position="35"/>
        <end position="147"/>
    </location>
</feature>
<comment type="caution">
    <text evidence="8">The sequence shown here is derived from an EMBL/GenBank/DDBJ whole genome shotgun (WGS) entry which is preliminary data.</text>
</comment>
<evidence type="ECO:0000259" key="5">
    <source>
        <dbReference type="Pfam" id="PF00394"/>
    </source>
</evidence>
<keyword evidence="1" id="KW-0479">Metal-binding</keyword>
<evidence type="ECO:0000256" key="3">
    <source>
        <dbReference type="ARBA" id="ARBA00023008"/>
    </source>
</evidence>
<dbReference type="Proteomes" id="UP000028702">
    <property type="component" value="Unassembled WGS sequence"/>
</dbReference>
<organism evidence="8 9">
    <name type="scientific">Tepidicaulis marinus</name>
    <dbReference type="NCBI Taxonomy" id="1333998"/>
    <lineage>
        <taxon>Bacteria</taxon>
        <taxon>Pseudomonadati</taxon>
        <taxon>Pseudomonadota</taxon>
        <taxon>Alphaproteobacteria</taxon>
        <taxon>Hyphomicrobiales</taxon>
        <taxon>Parvibaculaceae</taxon>
        <taxon>Tepidicaulis</taxon>
    </lineage>
</organism>
<dbReference type="InterPro" id="IPR011706">
    <property type="entry name" value="Cu-oxidase_C"/>
</dbReference>
<feature type="signal peptide" evidence="4">
    <location>
        <begin position="1"/>
        <end position="28"/>
    </location>
</feature>
<feature type="domain" description="Plastocyanin-like" evidence="6">
    <location>
        <begin position="479"/>
        <end position="590"/>
    </location>
</feature>
<evidence type="ECO:0000259" key="7">
    <source>
        <dbReference type="Pfam" id="PF07732"/>
    </source>
</evidence>
<dbReference type="PANTHER" id="PTHR11709">
    <property type="entry name" value="MULTI-COPPER OXIDASE"/>
    <property type="match status" value="1"/>
</dbReference>
<dbReference type="PROSITE" id="PS00079">
    <property type="entry name" value="MULTICOPPER_OXIDASE1"/>
    <property type="match status" value="1"/>
</dbReference>
<evidence type="ECO:0000256" key="1">
    <source>
        <dbReference type="ARBA" id="ARBA00022723"/>
    </source>
</evidence>
<dbReference type="Pfam" id="PF07732">
    <property type="entry name" value="Cu-oxidase_3"/>
    <property type="match status" value="1"/>
</dbReference>
<dbReference type="InterPro" id="IPR001117">
    <property type="entry name" value="Cu-oxidase_2nd"/>
</dbReference>
<sequence>MRSKRAGWLNGLRLGILMAAGLSTAAAAGTYELTIGETEVSFSGDNAKAFAVNGEVPGPLLRFKEGEDVTIHVTNTLDVPTSVHWHGLLLPGDMDGVPGFNGFPGIAPGETFTYRFPIRQAGTYWYHAHSAYQEQEGVYGPLVIDPKGADPVKADREHVIFLSDWTDERGAQVHANLKAMPDYYNYAQNTLLGFFREASEEGFSETLAERAAWGEMRMMPSDIADVSGYTFLMNGQPERTPWAGTFKPHERVRLRLINGSAMTYFDFRIPGHKLQVVQADGQNVEPVSVDELRIAVAETYDVIVTPHSAAPLQLIAEAMDRSGFALGTLSTDGAPANLPRPEQRPRGELAMSDMGMNHAGMDHGSMDQGDMDHGSMDHSQMPHDAMPQEEMSHTMDHGSMNHGEMDHEAMGHEAMGHGKMDHGAMPMKNDGAPPSALSRDHELVPSVGAPEGARVLSYADLRALEDNDDLRAPMREIEVRLGGTMERYLWTINGKKFSEAEPIKLNYGERARLTFINESMMNHPMHLHGMFVELENGQPREKQPRKHIVNVGPGRSYSVEITADEPGEWAFHCHLLYHMASGMMRKVVVAELPEGA</sequence>
<dbReference type="SUPFAM" id="SSF49503">
    <property type="entry name" value="Cupredoxins"/>
    <property type="match status" value="3"/>
</dbReference>
<reference evidence="8 9" key="1">
    <citation type="submission" date="2014-07" db="EMBL/GenBank/DDBJ databases">
        <title>Tepidicaulis marinum gen. nov., sp. nov., a novel marine bacterium denitrifying nitrate to nitrous oxide strictly under microaerobic conditions.</title>
        <authorList>
            <person name="Takeuchi M."/>
            <person name="Yamagishi T."/>
            <person name="Kamagata Y."/>
            <person name="Oshima K."/>
            <person name="Hattori M."/>
            <person name="Katayama T."/>
            <person name="Hanada S."/>
            <person name="Tamaki H."/>
            <person name="Marumo K."/>
            <person name="Maeda H."/>
            <person name="Nedachi M."/>
            <person name="Iwasaki W."/>
            <person name="Suwa Y."/>
            <person name="Sakata S."/>
        </authorList>
    </citation>
    <scope>NUCLEOTIDE SEQUENCE [LARGE SCALE GENOMIC DNA]</scope>
    <source>
        <strain evidence="8 9">MA2</strain>
    </source>
</reference>
<dbReference type="NCBIfam" id="TIGR01480">
    <property type="entry name" value="copper_res_A"/>
    <property type="match status" value="1"/>
</dbReference>
<dbReference type="InterPro" id="IPR045087">
    <property type="entry name" value="Cu-oxidase_fam"/>
</dbReference>
<keyword evidence="3" id="KW-0186">Copper</keyword>
<dbReference type="STRING" id="1333998.M2A_2023"/>
<accession>A0A081BBV6</accession>
<dbReference type="PANTHER" id="PTHR11709:SF394">
    <property type="entry name" value="FI03373P-RELATED"/>
    <property type="match status" value="1"/>
</dbReference>
<proteinExistence type="predicted"/>
<dbReference type="EMBL" id="BBIO01000010">
    <property type="protein sequence ID" value="GAK45524.1"/>
    <property type="molecule type" value="Genomic_DNA"/>
</dbReference>
<dbReference type="GO" id="GO:0042597">
    <property type="term" value="C:periplasmic space"/>
    <property type="evidence" value="ECO:0007669"/>
    <property type="project" value="InterPro"/>
</dbReference>
<name>A0A081BBV6_9HYPH</name>
<dbReference type="Gene3D" id="2.60.40.420">
    <property type="entry name" value="Cupredoxins - blue copper proteins"/>
    <property type="match status" value="3"/>
</dbReference>
<dbReference type="CDD" id="cd13848">
    <property type="entry name" value="CuRO_1_CopA"/>
    <property type="match status" value="1"/>
</dbReference>
<dbReference type="RefSeq" id="WP_045446732.1">
    <property type="nucleotide sequence ID" value="NZ_BBIO01000010.1"/>
</dbReference>
<keyword evidence="2" id="KW-0560">Oxidoreductase</keyword>
<evidence type="ECO:0000259" key="6">
    <source>
        <dbReference type="Pfam" id="PF07731"/>
    </source>
</evidence>
<dbReference type="eggNOG" id="COG2132">
    <property type="taxonomic scope" value="Bacteria"/>
</dbReference>
<dbReference type="CDD" id="cd13874">
    <property type="entry name" value="CuRO_2_CopA"/>
    <property type="match status" value="1"/>
</dbReference>
<dbReference type="InterPro" id="IPR008972">
    <property type="entry name" value="Cupredoxin"/>
</dbReference>
<dbReference type="Pfam" id="PF00394">
    <property type="entry name" value="Cu-oxidase"/>
    <property type="match status" value="1"/>
</dbReference>
<dbReference type="CDD" id="cd13896">
    <property type="entry name" value="CuRO_3_CopA"/>
    <property type="match status" value="1"/>
</dbReference>
<evidence type="ECO:0000256" key="2">
    <source>
        <dbReference type="ARBA" id="ARBA00023002"/>
    </source>
</evidence>
<feature type="domain" description="Plastocyanin-like" evidence="5">
    <location>
        <begin position="205"/>
        <end position="307"/>
    </location>
</feature>
<gene>
    <name evidence="8" type="ORF">M2A_2023</name>
</gene>
<dbReference type="InterPro" id="IPR034279">
    <property type="entry name" value="CuRO_3_CopA"/>
</dbReference>
<dbReference type="PROSITE" id="PS00080">
    <property type="entry name" value="MULTICOPPER_OXIDASE2"/>
    <property type="match status" value="1"/>
</dbReference>